<gene>
    <name evidence="1" type="ORF">FHS55_002171</name>
</gene>
<keyword evidence="2" id="KW-1185">Reference proteome</keyword>
<proteinExistence type="predicted"/>
<comment type="caution">
    <text evidence="1">The sequence shown here is derived from an EMBL/GenBank/DDBJ whole genome shotgun (WGS) entry which is preliminary data.</text>
</comment>
<accession>A0A839ZA17</accession>
<evidence type="ECO:0000313" key="1">
    <source>
        <dbReference type="EMBL" id="MBB3771572.1"/>
    </source>
</evidence>
<sequence length="66" mass="7559">MLQIFRGHPLLEHGLRIATDGLDSNLASPRVYWRRRFGLSERLVNDPRRLGHIVDDVYATGEASSR</sequence>
<evidence type="ECO:0000313" key="2">
    <source>
        <dbReference type="Proteomes" id="UP000533469"/>
    </source>
</evidence>
<dbReference type="RefSeq" id="WP_183189731.1">
    <property type="nucleotide sequence ID" value="NZ_JACICD010000003.1"/>
</dbReference>
<name>A0A839ZA17_9HYPH</name>
<dbReference type="AlphaFoldDB" id="A0A839ZA17"/>
<protein>
    <submittedName>
        <fullName evidence="1">Uncharacterized protein</fullName>
    </submittedName>
</protein>
<dbReference type="EMBL" id="JACICD010000003">
    <property type="protein sequence ID" value="MBB3771572.1"/>
    <property type="molecule type" value="Genomic_DNA"/>
</dbReference>
<dbReference type="Proteomes" id="UP000533469">
    <property type="component" value="Unassembled WGS sequence"/>
</dbReference>
<reference evidence="1 2" key="1">
    <citation type="submission" date="2020-08" db="EMBL/GenBank/DDBJ databases">
        <title>Genomic Encyclopedia of Type Strains, Phase IV (KMG-IV): sequencing the most valuable type-strain genomes for metagenomic binning, comparative biology and taxonomic classification.</title>
        <authorList>
            <person name="Goeker M."/>
        </authorList>
    </citation>
    <scope>NUCLEOTIDE SEQUENCE [LARGE SCALE GENOMIC DNA]</scope>
    <source>
        <strain evidence="1 2">DSM 5895</strain>
    </source>
</reference>
<organism evidence="1 2">
    <name type="scientific">Ancylobacter tetraedralis</name>
    <dbReference type="NCBI Taxonomy" id="217068"/>
    <lineage>
        <taxon>Bacteria</taxon>
        <taxon>Pseudomonadati</taxon>
        <taxon>Pseudomonadota</taxon>
        <taxon>Alphaproteobacteria</taxon>
        <taxon>Hyphomicrobiales</taxon>
        <taxon>Xanthobacteraceae</taxon>
        <taxon>Ancylobacter</taxon>
    </lineage>
</organism>